<proteinExistence type="predicted"/>
<dbReference type="CDD" id="cd06170">
    <property type="entry name" value="LuxR_C_like"/>
    <property type="match status" value="1"/>
</dbReference>
<organism evidence="5 6">
    <name type="scientific">Actinoallomurus acaciae</name>
    <dbReference type="NCBI Taxonomy" id="502577"/>
    <lineage>
        <taxon>Bacteria</taxon>
        <taxon>Bacillati</taxon>
        <taxon>Actinomycetota</taxon>
        <taxon>Actinomycetes</taxon>
        <taxon>Streptosporangiales</taxon>
        <taxon>Thermomonosporaceae</taxon>
        <taxon>Actinoallomurus</taxon>
    </lineage>
</organism>
<sequence>MNNGELDPTPDRSRTVILLDNGSLVMQGALKVLESADRHFSVTSVIHPAGVQRHLTARETEILIVGLPHTVDEEFLAHVRAWSRSVLVLAISGGAGHHQVAALFASGVHGYLDMDAGPEALFAALALIAEERFFLSSHANGDLFGFGAEEPAPPPPVVPGDLTEREIQVLRLVADGWTHKEISRRLGLAKATVDTYVQRIRQKLGLRNKAELIRAAVRYDIAGDIA</sequence>
<evidence type="ECO:0000256" key="2">
    <source>
        <dbReference type="ARBA" id="ARBA00023125"/>
    </source>
</evidence>
<dbReference type="EMBL" id="JBHLZP010000965">
    <property type="protein sequence ID" value="MFB9840192.1"/>
    <property type="molecule type" value="Genomic_DNA"/>
</dbReference>
<dbReference type="Gene3D" id="3.40.50.2300">
    <property type="match status" value="1"/>
</dbReference>
<evidence type="ECO:0000313" key="5">
    <source>
        <dbReference type="EMBL" id="MFB9840192.1"/>
    </source>
</evidence>
<evidence type="ECO:0000313" key="6">
    <source>
        <dbReference type="Proteomes" id="UP001589627"/>
    </source>
</evidence>
<dbReference type="PANTHER" id="PTHR43214">
    <property type="entry name" value="TWO-COMPONENT RESPONSE REGULATOR"/>
    <property type="match status" value="1"/>
</dbReference>
<protein>
    <submittedName>
        <fullName evidence="5">Response regulator transcription factor</fullName>
    </submittedName>
</protein>
<keyword evidence="6" id="KW-1185">Reference proteome</keyword>
<accession>A0ABV5YYM9</accession>
<gene>
    <name evidence="5" type="ORF">ACFFNX_49400</name>
</gene>
<dbReference type="SMART" id="SM00421">
    <property type="entry name" value="HTH_LUXR"/>
    <property type="match status" value="1"/>
</dbReference>
<dbReference type="InterPro" id="IPR000792">
    <property type="entry name" value="Tscrpt_reg_LuxR_C"/>
</dbReference>
<keyword evidence="3" id="KW-0804">Transcription</keyword>
<dbReference type="Proteomes" id="UP001589627">
    <property type="component" value="Unassembled WGS sequence"/>
</dbReference>
<dbReference type="SUPFAM" id="SSF52172">
    <property type="entry name" value="CheY-like"/>
    <property type="match status" value="1"/>
</dbReference>
<dbReference type="PROSITE" id="PS50043">
    <property type="entry name" value="HTH_LUXR_2"/>
    <property type="match status" value="1"/>
</dbReference>
<reference evidence="5 6" key="1">
    <citation type="submission" date="2024-09" db="EMBL/GenBank/DDBJ databases">
        <authorList>
            <person name="Sun Q."/>
            <person name="Mori K."/>
        </authorList>
    </citation>
    <scope>NUCLEOTIDE SEQUENCE [LARGE SCALE GENOMIC DNA]</scope>
    <source>
        <strain evidence="5 6">TBRC 0563</strain>
    </source>
</reference>
<dbReference type="Pfam" id="PF00196">
    <property type="entry name" value="GerE"/>
    <property type="match status" value="1"/>
</dbReference>
<dbReference type="InterPro" id="IPR011006">
    <property type="entry name" value="CheY-like_superfamily"/>
</dbReference>
<dbReference type="PANTHER" id="PTHR43214:SF41">
    <property type="entry name" value="NITRATE_NITRITE RESPONSE REGULATOR PROTEIN NARP"/>
    <property type="match status" value="1"/>
</dbReference>
<dbReference type="SUPFAM" id="SSF46894">
    <property type="entry name" value="C-terminal effector domain of the bipartite response regulators"/>
    <property type="match status" value="1"/>
</dbReference>
<dbReference type="InterPro" id="IPR016032">
    <property type="entry name" value="Sig_transdc_resp-reg_C-effctor"/>
</dbReference>
<feature type="domain" description="HTH luxR-type" evidence="4">
    <location>
        <begin position="155"/>
        <end position="220"/>
    </location>
</feature>
<comment type="caution">
    <text evidence="5">The sequence shown here is derived from an EMBL/GenBank/DDBJ whole genome shotgun (WGS) entry which is preliminary data.</text>
</comment>
<evidence type="ECO:0000256" key="1">
    <source>
        <dbReference type="ARBA" id="ARBA00023015"/>
    </source>
</evidence>
<evidence type="ECO:0000256" key="3">
    <source>
        <dbReference type="ARBA" id="ARBA00023163"/>
    </source>
</evidence>
<dbReference type="InterPro" id="IPR039420">
    <property type="entry name" value="WalR-like"/>
</dbReference>
<dbReference type="PRINTS" id="PR00038">
    <property type="entry name" value="HTHLUXR"/>
</dbReference>
<name>A0ABV5YYM9_9ACTN</name>
<keyword evidence="1" id="KW-0805">Transcription regulation</keyword>
<keyword evidence="2" id="KW-0238">DNA-binding</keyword>
<dbReference type="RefSeq" id="WP_378213411.1">
    <property type="nucleotide sequence ID" value="NZ_JBHLZP010000965.1"/>
</dbReference>
<evidence type="ECO:0000259" key="4">
    <source>
        <dbReference type="PROSITE" id="PS50043"/>
    </source>
</evidence>